<keyword evidence="1" id="KW-0238">DNA-binding</keyword>
<dbReference type="InterPro" id="IPR000551">
    <property type="entry name" value="MerR-type_HTH_dom"/>
</dbReference>
<dbReference type="GO" id="GO:0003700">
    <property type="term" value="F:DNA-binding transcription factor activity"/>
    <property type="evidence" value="ECO:0007669"/>
    <property type="project" value="InterPro"/>
</dbReference>
<sequence length="278" mass="32279">MKNRSKYSIGDASKLCNISTKALRYYDKIGLVTPQRSNCNNYRYYNDDSLHLIPVIKYYKQMGFKLDEMTQLINDNSANTYSVMQAVFESKMAEIDEERQGLRVRDSSIHDWYNLVQEAINVQENQITDVSVQFFTGADYLFWEQDFDGNIRDAIINIEFTDYVEKIKNNITGPVIIRFNSHQQRVVGSGNCCILQKTILPCPPEKTVFVGAQSMARCYHIGSHSTIKKTYEKITAWAELNNYLLADECYERYVIDYWTTQDSDKYVTEVMIPATSRL</sequence>
<dbReference type="GO" id="GO:0003677">
    <property type="term" value="F:DNA binding"/>
    <property type="evidence" value="ECO:0007669"/>
    <property type="project" value="UniProtKB-KW"/>
</dbReference>
<dbReference type="KEGG" id="mya:MORIYA_2243"/>
<dbReference type="CDD" id="cd01107">
    <property type="entry name" value="HTH_BmrR"/>
    <property type="match status" value="1"/>
</dbReference>
<dbReference type="EMBL" id="LS483250">
    <property type="protein sequence ID" value="SQD78721.1"/>
    <property type="molecule type" value="Genomic_DNA"/>
</dbReference>
<feature type="domain" description="HTH merR-type" evidence="2">
    <location>
        <begin position="6"/>
        <end position="75"/>
    </location>
</feature>
<dbReference type="PANTHER" id="PTHR30204:SF96">
    <property type="entry name" value="CHROMOSOME-ANCHORING PROTEIN RACA"/>
    <property type="match status" value="1"/>
</dbReference>
<protein>
    <submittedName>
        <fullName evidence="3">Transcriptional regulator, MerR family</fullName>
    </submittedName>
</protein>
<dbReference type="InterPro" id="IPR009061">
    <property type="entry name" value="DNA-bd_dom_put_sf"/>
</dbReference>
<dbReference type="Proteomes" id="UP000250163">
    <property type="component" value="Chromosome MORIYA"/>
</dbReference>
<dbReference type="Pfam" id="PF13411">
    <property type="entry name" value="MerR_1"/>
    <property type="match status" value="1"/>
</dbReference>
<dbReference type="PANTHER" id="PTHR30204">
    <property type="entry name" value="REDOX-CYCLING DRUG-SENSING TRANSCRIPTIONAL ACTIVATOR SOXR"/>
    <property type="match status" value="1"/>
</dbReference>
<organism evidence="3 4">
    <name type="scientific">Moritella yayanosii</name>
    <dbReference type="NCBI Taxonomy" id="69539"/>
    <lineage>
        <taxon>Bacteria</taxon>
        <taxon>Pseudomonadati</taxon>
        <taxon>Pseudomonadota</taxon>
        <taxon>Gammaproteobacteria</taxon>
        <taxon>Alteromonadales</taxon>
        <taxon>Moritellaceae</taxon>
        <taxon>Moritella</taxon>
    </lineage>
</organism>
<evidence type="ECO:0000313" key="4">
    <source>
        <dbReference type="Proteomes" id="UP000250163"/>
    </source>
</evidence>
<dbReference type="Gene3D" id="1.10.1660.10">
    <property type="match status" value="1"/>
</dbReference>
<evidence type="ECO:0000313" key="3">
    <source>
        <dbReference type="EMBL" id="SQD78721.1"/>
    </source>
</evidence>
<evidence type="ECO:0000259" key="2">
    <source>
        <dbReference type="PROSITE" id="PS50937"/>
    </source>
</evidence>
<dbReference type="SUPFAM" id="SSF46955">
    <property type="entry name" value="Putative DNA-binding domain"/>
    <property type="match status" value="1"/>
</dbReference>
<dbReference type="AlphaFoldDB" id="A0A330LRX0"/>
<dbReference type="Gene3D" id="3.20.80.10">
    <property type="entry name" value="Regulatory factor, effector binding domain"/>
    <property type="match status" value="1"/>
</dbReference>
<dbReference type="RefSeq" id="WP_112714990.1">
    <property type="nucleotide sequence ID" value="NZ_LS483250.1"/>
</dbReference>
<dbReference type="OrthoDB" id="9802944at2"/>
<name>A0A330LRX0_9GAMM</name>
<proteinExistence type="predicted"/>
<dbReference type="InterPro" id="IPR047057">
    <property type="entry name" value="MerR_fam"/>
</dbReference>
<dbReference type="InterPro" id="IPR029442">
    <property type="entry name" value="GyrI-like"/>
</dbReference>
<dbReference type="PROSITE" id="PS50937">
    <property type="entry name" value="HTH_MERR_2"/>
    <property type="match status" value="1"/>
</dbReference>
<reference evidence="4" key="1">
    <citation type="submission" date="2018-05" db="EMBL/GenBank/DDBJ databases">
        <authorList>
            <person name="Cea G.-C."/>
            <person name="William W."/>
        </authorList>
    </citation>
    <scope>NUCLEOTIDE SEQUENCE [LARGE SCALE GENOMIC DNA]</scope>
    <source>
        <strain evidence="4">DB21MT 5</strain>
    </source>
</reference>
<dbReference type="Pfam" id="PF06445">
    <property type="entry name" value="GyrI-like"/>
    <property type="match status" value="1"/>
</dbReference>
<accession>A0A330LRX0</accession>
<evidence type="ECO:0000256" key="1">
    <source>
        <dbReference type="ARBA" id="ARBA00023125"/>
    </source>
</evidence>
<gene>
    <name evidence="3" type="ORF">MORIYA_2243</name>
</gene>
<keyword evidence="4" id="KW-1185">Reference proteome</keyword>
<dbReference type="SUPFAM" id="SSF55136">
    <property type="entry name" value="Probable bacterial effector-binding domain"/>
    <property type="match status" value="1"/>
</dbReference>
<dbReference type="InterPro" id="IPR011256">
    <property type="entry name" value="Reg_factor_effector_dom_sf"/>
</dbReference>
<dbReference type="PROSITE" id="PS00552">
    <property type="entry name" value="HTH_MERR_1"/>
    <property type="match status" value="1"/>
</dbReference>
<dbReference type="SMART" id="SM00422">
    <property type="entry name" value="HTH_MERR"/>
    <property type="match status" value="1"/>
</dbReference>